<sequence length="295" mass="30901">MRSLIIVLGVVAGVFALPRPGKLDDLPVQPSGSYLPVQPSGSYLPGVATTVLEPSHSTNIFEQTLVGTALTGITDGLTTGGITGGLTTGGITGGLVTGYTGGFVNGYTNDVINGNLHHDQRHFYFYSAPDDEPAARLRVYVEPTSQRNTKIIFVKAPSYGGVIPEVIAPPSEAVDRTKIYVLVKKPQHDGAVTIPASLGVKQAQPEVFFIKYHNHHEAEAAVNQGLSGAHIGTPLHNLGNEQTFVRTLGSSHGGIGFTGGVTSVTGGVSFPGPIVDARSYTKYGPPGESGPYKKK</sequence>
<dbReference type="OrthoDB" id="6762134at2759"/>
<comment type="caution">
    <text evidence="3">The sequence shown here is derived from an EMBL/GenBank/DDBJ whole genome shotgun (WGS) entry which is preliminary data.</text>
</comment>
<dbReference type="GO" id="GO:0008010">
    <property type="term" value="F:structural constituent of chitin-based larval cuticle"/>
    <property type="evidence" value="ECO:0007669"/>
    <property type="project" value="TreeGrafter"/>
</dbReference>
<keyword evidence="4" id="KW-1185">Reference proteome</keyword>
<evidence type="ECO:0000256" key="1">
    <source>
        <dbReference type="SAM" id="SignalP"/>
    </source>
</evidence>
<gene>
    <name evidence="3" type="ORF">ILUMI_00459</name>
</gene>
<feature type="signal peptide" evidence="1">
    <location>
        <begin position="1"/>
        <end position="16"/>
    </location>
</feature>
<dbReference type="Proteomes" id="UP000801492">
    <property type="component" value="Unassembled WGS sequence"/>
</dbReference>
<accession>A0A8K0GMM1</accession>
<evidence type="ECO:0000313" key="4">
    <source>
        <dbReference type="Proteomes" id="UP000801492"/>
    </source>
</evidence>
<dbReference type="PANTHER" id="PTHR31927:SF16">
    <property type="entry name" value="LP07342P"/>
    <property type="match status" value="1"/>
</dbReference>
<organism evidence="3 4">
    <name type="scientific">Ignelater luminosus</name>
    <name type="common">Cucubano</name>
    <name type="synonym">Pyrophorus luminosus</name>
    <dbReference type="NCBI Taxonomy" id="2038154"/>
    <lineage>
        <taxon>Eukaryota</taxon>
        <taxon>Metazoa</taxon>
        <taxon>Ecdysozoa</taxon>
        <taxon>Arthropoda</taxon>
        <taxon>Hexapoda</taxon>
        <taxon>Insecta</taxon>
        <taxon>Pterygota</taxon>
        <taxon>Neoptera</taxon>
        <taxon>Endopterygota</taxon>
        <taxon>Coleoptera</taxon>
        <taxon>Polyphaga</taxon>
        <taxon>Elateriformia</taxon>
        <taxon>Elateroidea</taxon>
        <taxon>Elateridae</taxon>
        <taxon>Agrypninae</taxon>
        <taxon>Pyrophorini</taxon>
        <taxon>Ignelater</taxon>
    </lineage>
</organism>
<name>A0A8K0GMM1_IGNLU</name>
<dbReference type="InterPro" id="IPR004145">
    <property type="entry name" value="DUF243"/>
</dbReference>
<dbReference type="GO" id="GO:0062129">
    <property type="term" value="C:chitin-based extracellular matrix"/>
    <property type="evidence" value="ECO:0007669"/>
    <property type="project" value="TreeGrafter"/>
</dbReference>
<reference evidence="3" key="1">
    <citation type="submission" date="2019-08" db="EMBL/GenBank/DDBJ databases">
        <title>The genome of the North American firefly Photinus pyralis.</title>
        <authorList>
            <consortium name="Photinus pyralis genome working group"/>
            <person name="Fallon T.R."/>
            <person name="Sander Lower S.E."/>
            <person name="Weng J.-K."/>
        </authorList>
    </citation>
    <scope>NUCLEOTIDE SEQUENCE</scope>
    <source>
        <strain evidence="3">TRF0915ILg1</strain>
        <tissue evidence="3">Whole body</tissue>
    </source>
</reference>
<dbReference type="EMBL" id="VTPC01000454">
    <property type="protein sequence ID" value="KAF2905714.1"/>
    <property type="molecule type" value="Genomic_DNA"/>
</dbReference>
<dbReference type="PANTHER" id="PTHR31927">
    <property type="entry name" value="FI07246P-RELATED-RELATED"/>
    <property type="match status" value="1"/>
</dbReference>
<dbReference type="AlphaFoldDB" id="A0A8K0GMM1"/>
<evidence type="ECO:0000259" key="2">
    <source>
        <dbReference type="SMART" id="SM00690"/>
    </source>
</evidence>
<protein>
    <recommendedName>
        <fullName evidence="2">DUF243 domain-containing protein</fullName>
    </recommendedName>
</protein>
<dbReference type="GO" id="GO:0040003">
    <property type="term" value="P:chitin-based cuticle development"/>
    <property type="evidence" value="ECO:0007669"/>
    <property type="project" value="TreeGrafter"/>
</dbReference>
<feature type="domain" description="DUF243" evidence="2">
    <location>
        <begin position="117"/>
        <end position="215"/>
    </location>
</feature>
<feature type="chain" id="PRO_5035476142" description="DUF243 domain-containing protein" evidence="1">
    <location>
        <begin position="17"/>
        <end position="295"/>
    </location>
</feature>
<proteinExistence type="predicted"/>
<evidence type="ECO:0000313" key="3">
    <source>
        <dbReference type="EMBL" id="KAF2905714.1"/>
    </source>
</evidence>
<keyword evidence="1" id="KW-0732">Signal</keyword>
<dbReference type="Pfam" id="PF03103">
    <property type="entry name" value="DUF243"/>
    <property type="match status" value="1"/>
</dbReference>
<dbReference type="SMART" id="SM00690">
    <property type="entry name" value="DM5"/>
    <property type="match status" value="1"/>
</dbReference>